<dbReference type="AlphaFoldDB" id="A0A286UBC7"/>
<feature type="region of interest" description="Disordered" evidence="1">
    <location>
        <begin position="312"/>
        <end position="378"/>
    </location>
</feature>
<dbReference type="InterPro" id="IPR011333">
    <property type="entry name" value="SKP1/BTB/POZ_sf"/>
</dbReference>
<dbReference type="CDD" id="cd00121">
    <property type="entry name" value="MATH"/>
    <property type="match status" value="1"/>
</dbReference>
<evidence type="ECO:0000259" key="2">
    <source>
        <dbReference type="PROSITE" id="PS50144"/>
    </source>
</evidence>
<dbReference type="EMBL" id="NBII01000007">
    <property type="protein sequence ID" value="PAV16883.1"/>
    <property type="molecule type" value="Genomic_DNA"/>
</dbReference>
<dbReference type="InterPro" id="IPR002083">
    <property type="entry name" value="MATH/TRAF_dom"/>
</dbReference>
<dbReference type="Proteomes" id="UP000217199">
    <property type="component" value="Unassembled WGS sequence"/>
</dbReference>
<organism evidence="3 4">
    <name type="scientific">Pyrrhoderma noxium</name>
    <dbReference type="NCBI Taxonomy" id="2282107"/>
    <lineage>
        <taxon>Eukaryota</taxon>
        <taxon>Fungi</taxon>
        <taxon>Dikarya</taxon>
        <taxon>Basidiomycota</taxon>
        <taxon>Agaricomycotina</taxon>
        <taxon>Agaricomycetes</taxon>
        <taxon>Hymenochaetales</taxon>
        <taxon>Hymenochaetaceae</taxon>
        <taxon>Pyrrhoderma</taxon>
    </lineage>
</organism>
<feature type="compositionally biased region" description="Basic and acidic residues" evidence="1">
    <location>
        <begin position="327"/>
        <end position="342"/>
    </location>
</feature>
<feature type="domain" description="MATH" evidence="2">
    <location>
        <begin position="11"/>
        <end position="152"/>
    </location>
</feature>
<dbReference type="PROSITE" id="PS50144">
    <property type="entry name" value="MATH"/>
    <property type="match status" value="1"/>
</dbReference>
<dbReference type="OrthoDB" id="6359816at2759"/>
<evidence type="ECO:0000313" key="4">
    <source>
        <dbReference type="Proteomes" id="UP000217199"/>
    </source>
</evidence>
<dbReference type="Gene3D" id="3.30.710.10">
    <property type="entry name" value="Potassium Channel Kv1.1, Chain A"/>
    <property type="match status" value="2"/>
</dbReference>
<dbReference type="InterPro" id="IPR008974">
    <property type="entry name" value="TRAF-like"/>
</dbReference>
<protein>
    <recommendedName>
        <fullName evidence="2">MATH domain-containing protein</fullName>
    </recommendedName>
</protein>
<dbReference type="SUPFAM" id="SSF54695">
    <property type="entry name" value="POZ domain"/>
    <property type="match status" value="1"/>
</dbReference>
<dbReference type="PANTHER" id="PTHR24413">
    <property type="entry name" value="SPECKLE-TYPE POZ PROTEIN"/>
    <property type="match status" value="1"/>
</dbReference>
<keyword evidence="4" id="KW-1185">Reference proteome</keyword>
<dbReference type="Pfam" id="PF22486">
    <property type="entry name" value="MATH_2"/>
    <property type="match status" value="1"/>
</dbReference>
<accession>A0A286UBC7</accession>
<evidence type="ECO:0000256" key="1">
    <source>
        <dbReference type="SAM" id="MobiDB-lite"/>
    </source>
</evidence>
<sequence length="585" mass="66898">MDLKDYQERTSVRLDWTVRGLRQLFESSRGDLKSKPVKSNKFGGGRWQILFYPNAGGENGQFISLYLSCEPTPEEKENAVDGKWYRDGKFDFTIELTNLQQTNMFNRKEASEHTFSWNTVNWGWAQFARREAIYYTQNTVRVNDAFRISCSITRSPTSPTTAPLVPHRLVPEPLLNVFGSLLDNPTYSDVVFVLPRRKSRRRSVRKIYAAREILKRFDYFNSMFNSGFAESNTRTLGVPLNQDEDDLISDVDTDVYSQNFEDSDEEDEFNQAVVDGNEDAHENFNHKETESTLVSSDENTICEGKIEEHISASPSLPFCNDDPLQPEEERQDATDEMNERNVRSKSKHPSSPRSEVRRPPSLNAERSEAIDNRSGGSDNRIHITVKDVAYPTYRAVLYYLYTNTIIFAPLSSSFLSQTPTGSTVTALSGQGDGQNLNLAIGNRISQQFETGRSRPTTRLAWLEDWERQNPGKIKPCSAKAVYRVADKLGIIELRKRAFQHIVKSLTVHNIPYEIFSSFSATFEEVRKVEISYFLDHWNEVRGSESMKVVWQQIRDGKHPGFEEAWSLIVKNLEYKSQGSVTEGSV</sequence>
<name>A0A286UBC7_9AGAM</name>
<dbReference type="STRING" id="2282107.A0A286UBC7"/>
<proteinExistence type="predicted"/>
<dbReference type="Gene3D" id="2.60.210.10">
    <property type="entry name" value="Apoptosis, Tumor Necrosis Factor Receptor Associated Protein 2, Chain A"/>
    <property type="match status" value="1"/>
</dbReference>
<comment type="caution">
    <text evidence="3">The sequence shown here is derived from an EMBL/GenBank/DDBJ whole genome shotgun (WGS) entry which is preliminary data.</text>
</comment>
<evidence type="ECO:0000313" key="3">
    <source>
        <dbReference type="EMBL" id="PAV16883.1"/>
    </source>
</evidence>
<gene>
    <name evidence="3" type="ORF">PNOK_0694700</name>
</gene>
<dbReference type="InParanoid" id="A0A286UBC7"/>
<dbReference type="SUPFAM" id="SSF49599">
    <property type="entry name" value="TRAF domain-like"/>
    <property type="match status" value="1"/>
</dbReference>
<reference evidence="3 4" key="1">
    <citation type="journal article" date="2017" name="Mol. Ecol.">
        <title>Comparative and population genomic landscape of Phellinus noxius: A hypervariable fungus causing root rot in trees.</title>
        <authorList>
            <person name="Chung C.L."/>
            <person name="Lee T.J."/>
            <person name="Akiba M."/>
            <person name="Lee H.H."/>
            <person name="Kuo T.H."/>
            <person name="Liu D."/>
            <person name="Ke H.M."/>
            <person name="Yokoi T."/>
            <person name="Roa M.B."/>
            <person name="Lu M.J."/>
            <person name="Chang Y.Y."/>
            <person name="Ann P.J."/>
            <person name="Tsai J.N."/>
            <person name="Chen C.Y."/>
            <person name="Tzean S.S."/>
            <person name="Ota Y."/>
            <person name="Hattori T."/>
            <person name="Sahashi N."/>
            <person name="Liou R.F."/>
            <person name="Kikuchi T."/>
            <person name="Tsai I.J."/>
        </authorList>
    </citation>
    <scope>NUCLEOTIDE SEQUENCE [LARGE SCALE GENOMIC DNA]</scope>
    <source>
        <strain evidence="3 4">FFPRI411160</strain>
    </source>
</reference>